<gene>
    <name evidence="2" type="ORF">FQA47_019700</name>
</gene>
<organism evidence="2 3">
    <name type="scientific">Oryzias melastigma</name>
    <name type="common">Marine medaka</name>
    <dbReference type="NCBI Taxonomy" id="30732"/>
    <lineage>
        <taxon>Eukaryota</taxon>
        <taxon>Metazoa</taxon>
        <taxon>Chordata</taxon>
        <taxon>Craniata</taxon>
        <taxon>Vertebrata</taxon>
        <taxon>Euteleostomi</taxon>
        <taxon>Actinopterygii</taxon>
        <taxon>Neopterygii</taxon>
        <taxon>Teleostei</taxon>
        <taxon>Neoteleostei</taxon>
        <taxon>Acanthomorphata</taxon>
        <taxon>Ovalentaria</taxon>
        <taxon>Atherinomorphae</taxon>
        <taxon>Beloniformes</taxon>
        <taxon>Adrianichthyidae</taxon>
        <taxon>Oryziinae</taxon>
        <taxon>Oryzias</taxon>
    </lineage>
</organism>
<reference evidence="2" key="1">
    <citation type="journal article" name="BMC Genomics">
        <title>Long-read sequencing and de novo genome assembly of marine medaka (Oryzias melastigma).</title>
        <authorList>
            <person name="Liang P."/>
            <person name="Saqib H.S.A."/>
            <person name="Ni X."/>
            <person name="Shen Y."/>
        </authorList>
    </citation>
    <scope>NUCLEOTIDE SEQUENCE</scope>
    <source>
        <strain evidence="2">Bigg-433</strain>
    </source>
</reference>
<dbReference type="EMBL" id="WKFB01000083">
    <property type="protein sequence ID" value="KAF6736601.1"/>
    <property type="molecule type" value="Genomic_DNA"/>
</dbReference>
<dbReference type="AlphaFoldDB" id="A0A834KZQ2"/>
<protein>
    <submittedName>
        <fullName evidence="2">Uncharacterized protein</fullName>
    </submittedName>
</protein>
<accession>A0A834KZQ2</accession>
<sequence>MDGAGFDVLRADRRPSWPAEEQAAHTRASGEKKCRLLCAFLRRKLRRVHAEELPCEEESADHNLKVCARACLCVWFDGEIRSAAPKPLRAADGTRAAPGESFYARASRGDRVKDRHRRGGRGKLRAGSGSLDPNVSPPGLCRGWGPALCDRQAIGACGASLLRGFKQCLADLCMEQRM</sequence>
<proteinExistence type="predicted"/>
<feature type="region of interest" description="Disordered" evidence="1">
    <location>
        <begin position="107"/>
        <end position="131"/>
    </location>
</feature>
<comment type="caution">
    <text evidence="2">The sequence shown here is derived from an EMBL/GenBank/DDBJ whole genome shotgun (WGS) entry which is preliminary data.</text>
</comment>
<dbReference type="Proteomes" id="UP000646548">
    <property type="component" value="Unassembled WGS sequence"/>
</dbReference>
<name>A0A834KZQ2_ORYME</name>
<evidence type="ECO:0000313" key="3">
    <source>
        <dbReference type="Proteomes" id="UP000646548"/>
    </source>
</evidence>
<evidence type="ECO:0000313" key="2">
    <source>
        <dbReference type="EMBL" id="KAF6736601.1"/>
    </source>
</evidence>
<feature type="compositionally biased region" description="Basic residues" evidence="1">
    <location>
        <begin position="114"/>
        <end position="124"/>
    </location>
</feature>
<evidence type="ECO:0000256" key="1">
    <source>
        <dbReference type="SAM" id="MobiDB-lite"/>
    </source>
</evidence>